<sequence length="68" mass="7652">MRVFGRLEAFGRNLSSDPWSWDAEEALRIVCQATWGSALHTQEGIFQAPKSTLCLERRDPPPPRPCPA</sequence>
<evidence type="ECO:0000313" key="2">
    <source>
        <dbReference type="Proteomes" id="UP000703269"/>
    </source>
</evidence>
<name>A0A9P3GQN7_9APHY</name>
<proteinExistence type="predicted"/>
<keyword evidence="2" id="KW-1185">Reference proteome</keyword>
<protein>
    <submittedName>
        <fullName evidence="1">Uncharacterized protein</fullName>
    </submittedName>
</protein>
<dbReference type="Proteomes" id="UP000703269">
    <property type="component" value="Unassembled WGS sequence"/>
</dbReference>
<comment type="caution">
    <text evidence="1">The sequence shown here is derived from an EMBL/GenBank/DDBJ whole genome shotgun (WGS) entry which is preliminary data.</text>
</comment>
<organism evidence="1 2">
    <name type="scientific">Phanerochaete sordida</name>
    <dbReference type="NCBI Taxonomy" id="48140"/>
    <lineage>
        <taxon>Eukaryota</taxon>
        <taxon>Fungi</taxon>
        <taxon>Dikarya</taxon>
        <taxon>Basidiomycota</taxon>
        <taxon>Agaricomycotina</taxon>
        <taxon>Agaricomycetes</taxon>
        <taxon>Polyporales</taxon>
        <taxon>Phanerochaetaceae</taxon>
        <taxon>Phanerochaete</taxon>
    </lineage>
</organism>
<dbReference type="AlphaFoldDB" id="A0A9P3GQN7"/>
<reference evidence="1 2" key="1">
    <citation type="submission" date="2021-08" db="EMBL/GenBank/DDBJ databases">
        <title>Draft Genome Sequence of Phanerochaete sordida strain YK-624.</title>
        <authorList>
            <person name="Mori T."/>
            <person name="Dohra H."/>
            <person name="Suzuki T."/>
            <person name="Kawagishi H."/>
            <person name="Hirai H."/>
        </authorList>
    </citation>
    <scope>NUCLEOTIDE SEQUENCE [LARGE SCALE GENOMIC DNA]</scope>
    <source>
        <strain evidence="1 2">YK-624</strain>
    </source>
</reference>
<gene>
    <name evidence="1" type="ORF">PsYK624_163150</name>
</gene>
<dbReference type="EMBL" id="BPQB01000131">
    <property type="protein sequence ID" value="GJF00038.1"/>
    <property type="molecule type" value="Genomic_DNA"/>
</dbReference>
<accession>A0A9P3GQN7</accession>
<evidence type="ECO:0000313" key="1">
    <source>
        <dbReference type="EMBL" id="GJF00038.1"/>
    </source>
</evidence>